<protein>
    <submittedName>
        <fullName evidence="4">Fumble-domain-containing protein</fullName>
    </submittedName>
</protein>
<evidence type="ECO:0000256" key="1">
    <source>
        <dbReference type="ARBA" id="ARBA00022741"/>
    </source>
</evidence>
<evidence type="ECO:0000313" key="5">
    <source>
        <dbReference type="Proteomes" id="UP000232688"/>
    </source>
</evidence>
<sequence>MKSIEYIVEFEATIKGVKYLLEQEGHQLDKSIITNIGTGTSIHYMEGNFHTRVGGTGVGGGTLTGLSTIMTGVSNFTEIVERASLGSRENIDLFVKDIFQGMEAPIEGHLTASNFGNVSIMNNTKLEPNNLLATIQALVGEVITTLSIQFAEQKECEHIIYIGSTLIIRF</sequence>
<dbReference type="GO" id="GO:0004594">
    <property type="term" value="F:pantothenate kinase activity"/>
    <property type="evidence" value="ECO:0007669"/>
    <property type="project" value="TreeGrafter"/>
</dbReference>
<name>A0A2N0QK36_9GLOM</name>
<comment type="caution">
    <text evidence="4">The sequence shown here is derived from an EMBL/GenBank/DDBJ whole genome shotgun (WGS) entry which is preliminary data.</text>
</comment>
<dbReference type="GO" id="GO:0005829">
    <property type="term" value="C:cytosol"/>
    <property type="evidence" value="ECO:0007669"/>
    <property type="project" value="TreeGrafter"/>
</dbReference>
<keyword evidence="1" id="KW-0547">Nucleotide-binding</keyword>
<evidence type="ECO:0000256" key="2">
    <source>
        <dbReference type="ARBA" id="ARBA00022840"/>
    </source>
</evidence>
<dbReference type="AlphaFoldDB" id="A0A2N0QK36"/>
<dbReference type="GO" id="GO:0015937">
    <property type="term" value="P:coenzyme A biosynthetic process"/>
    <property type="evidence" value="ECO:0007669"/>
    <property type="project" value="UniProtKB-KW"/>
</dbReference>
<dbReference type="Pfam" id="PF03630">
    <property type="entry name" value="Fumble"/>
    <property type="match status" value="1"/>
</dbReference>
<dbReference type="InterPro" id="IPR043129">
    <property type="entry name" value="ATPase_NBD"/>
</dbReference>
<evidence type="ECO:0000256" key="3">
    <source>
        <dbReference type="ARBA" id="ARBA00022993"/>
    </source>
</evidence>
<dbReference type="EMBL" id="LLXH01007727">
    <property type="protein sequence ID" value="PKC51396.1"/>
    <property type="molecule type" value="Genomic_DNA"/>
</dbReference>
<dbReference type="Gene3D" id="3.30.420.40">
    <property type="match status" value="1"/>
</dbReference>
<dbReference type="InterPro" id="IPR004567">
    <property type="entry name" value="Type_II_PanK"/>
</dbReference>
<dbReference type="PANTHER" id="PTHR12280">
    <property type="entry name" value="PANTOTHENATE KINASE"/>
    <property type="match status" value="1"/>
</dbReference>
<dbReference type="SUPFAM" id="SSF53067">
    <property type="entry name" value="Actin-like ATPase domain"/>
    <property type="match status" value="1"/>
</dbReference>
<evidence type="ECO:0000313" key="4">
    <source>
        <dbReference type="EMBL" id="PKC51396.1"/>
    </source>
</evidence>
<dbReference type="GO" id="GO:0005524">
    <property type="term" value="F:ATP binding"/>
    <property type="evidence" value="ECO:0007669"/>
    <property type="project" value="UniProtKB-KW"/>
</dbReference>
<organism evidence="4 5">
    <name type="scientific">Rhizophagus irregularis</name>
    <dbReference type="NCBI Taxonomy" id="588596"/>
    <lineage>
        <taxon>Eukaryota</taxon>
        <taxon>Fungi</taxon>
        <taxon>Fungi incertae sedis</taxon>
        <taxon>Mucoromycota</taxon>
        <taxon>Glomeromycotina</taxon>
        <taxon>Glomeromycetes</taxon>
        <taxon>Glomerales</taxon>
        <taxon>Glomeraceae</taxon>
        <taxon>Rhizophagus</taxon>
    </lineage>
</organism>
<gene>
    <name evidence="4" type="ORF">RhiirA1_405551</name>
</gene>
<dbReference type="PANTHER" id="PTHR12280:SF20">
    <property type="entry name" value="4'-PHOSPHOPANTETHEINE PHOSPHATASE"/>
    <property type="match status" value="1"/>
</dbReference>
<proteinExistence type="predicted"/>
<reference evidence="4 5" key="1">
    <citation type="submission" date="2017-10" db="EMBL/GenBank/DDBJ databases">
        <title>Extensive intraspecific genome diversity in a model arbuscular mycorrhizal fungus.</title>
        <authorList>
            <person name="Chen E.C.H."/>
            <person name="Morin E."/>
            <person name="Baudet D."/>
            <person name="Noel J."/>
            <person name="Ndikumana S."/>
            <person name="Charron P."/>
            <person name="St-Onge C."/>
            <person name="Giorgi J."/>
            <person name="Grigoriev I.V."/>
            <person name="Roux C."/>
            <person name="Martin F.M."/>
            <person name="Corradi N."/>
        </authorList>
    </citation>
    <scope>NUCLEOTIDE SEQUENCE [LARGE SCALE GENOMIC DNA]</scope>
    <source>
        <strain evidence="4 5">A1</strain>
    </source>
</reference>
<reference evidence="4 5" key="2">
    <citation type="submission" date="2017-10" db="EMBL/GenBank/DDBJ databases">
        <title>Genome analyses suggest a sexual origin of heterokaryosis in a supposedly ancient asexual fungus.</title>
        <authorList>
            <person name="Corradi N."/>
            <person name="Sedzielewska K."/>
            <person name="Noel J."/>
            <person name="Charron P."/>
            <person name="Farinelli L."/>
            <person name="Marton T."/>
            <person name="Kruger M."/>
            <person name="Pelin A."/>
            <person name="Brachmann A."/>
            <person name="Corradi N."/>
        </authorList>
    </citation>
    <scope>NUCLEOTIDE SEQUENCE [LARGE SCALE GENOMIC DNA]</scope>
    <source>
        <strain evidence="4 5">A1</strain>
    </source>
</reference>
<keyword evidence="3" id="KW-0173">Coenzyme A biosynthesis</keyword>
<dbReference type="VEuPathDB" id="FungiDB:RhiirA1_405551"/>
<dbReference type="Proteomes" id="UP000232688">
    <property type="component" value="Unassembled WGS sequence"/>
</dbReference>
<keyword evidence="2" id="KW-0067">ATP-binding</keyword>
<accession>A0A2N0QK36</accession>